<evidence type="ECO:0000256" key="5">
    <source>
        <dbReference type="ARBA" id="ARBA00022692"/>
    </source>
</evidence>
<name>A0A3A1YGW3_9GAMM</name>
<feature type="transmembrane region" description="Helical" evidence="9">
    <location>
        <begin position="416"/>
        <end position="432"/>
    </location>
</feature>
<dbReference type="PANTHER" id="PTHR30588:SF0">
    <property type="entry name" value="BRANCHED-CHAIN AMINO ACID PERMEASE BRNQ"/>
    <property type="match status" value="1"/>
</dbReference>
<dbReference type="InterPro" id="IPR004685">
    <property type="entry name" value="Brnchd-chn_aa_trnsp_Livcs"/>
</dbReference>
<feature type="transmembrane region" description="Helical" evidence="9">
    <location>
        <begin position="368"/>
        <end position="390"/>
    </location>
</feature>
<dbReference type="GO" id="GO:0015190">
    <property type="term" value="F:L-leucine transmembrane transporter activity"/>
    <property type="evidence" value="ECO:0007669"/>
    <property type="project" value="TreeGrafter"/>
</dbReference>
<comment type="caution">
    <text evidence="9">Lacks conserved residue(s) required for the propagation of feature annotation.</text>
</comment>
<dbReference type="GO" id="GO:0005886">
    <property type="term" value="C:plasma membrane"/>
    <property type="evidence" value="ECO:0007669"/>
    <property type="project" value="UniProtKB-SubCell"/>
</dbReference>
<protein>
    <recommendedName>
        <fullName evidence="9">Branched-chain amino acid transport system carrier protein</fullName>
    </recommendedName>
</protein>
<comment type="function">
    <text evidence="9">Component of the transport system for branched-chain amino acids.</text>
</comment>
<dbReference type="EMBL" id="NRJF01000060">
    <property type="protein sequence ID" value="RIY36696.1"/>
    <property type="molecule type" value="Genomic_DNA"/>
</dbReference>
<feature type="transmembrane region" description="Helical" evidence="9">
    <location>
        <begin position="276"/>
        <end position="298"/>
    </location>
</feature>
<evidence type="ECO:0000313" key="11">
    <source>
        <dbReference type="Proteomes" id="UP000265964"/>
    </source>
</evidence>
<keyword evidence="11" id="KW-1185">Reference proteome</keyword>
<dbReference type="GO" id="GO:0005304">
    <property type="term" value="F:L-valine transmembrane transporter activity"/>
    <property type="evidence" value="ECO:0007669"/>
    <property type="project" value="TreeGrafter"/>
</dbReference>
<keyword evidence="4" id="KW-1003">Cell membrane</keyword>
<comment type="subcellular location">
    <subcellularLocation>
        <location evidence="9">Cell inner membrane</location>
        <topology evidence="9">Multi-pass membrane protein</topology>
    </subcellularLocation>
    <subcellularLocation>
        <location evidence="1">Cell membrane</location>
        <topology evidence="1">Multi-pass membrane protein</topology>
    </subcellularLocation>
</comment>
<evidence type="ECO:0000256" key="3">
    <source>
        <dbReference type="ARBA" id="ARBA00022448"/>
    </source>
</evidence>
<evidence type="ECO:0000256" key="8">
    <source>
        <dbReference type="ARBA" id="ARBA00023136"/>
    </source>
</evidence>
<feature type="transmembrane region" description="Helical" evidence="9">
    <location>
        <begin position="117"/>
        <end position="138"/>
    </location>
</feature>
<evidence type="ECO:0000256" key="6">
    <source>
        <dbReference type="ARBA" id="ARBA00022970"/>
    </source>
</evidence>
<comment type="caution">
    <text evidence="10">The sequence shown here is derived from an EMBL/GenBank/DDBJ whole genome shotgun (WGS) entry which is preliminary data.</text>
</comment>
<reference evidence="10 11" key="1">
    <citation type="submission" date="2017-08" db="EMBL/GenBank/DDBJ databases">
        <title>Reclassification of Bisgaard taxon 37 and 44.</title>
        <authorList>
            <person name="Christensen H."/>
        </authorList>
    </citation>
    <scope>NUCLEOTIDE SEQUENCE [LARGE SCALE GENOMIC DNA]</scope>
    <source>
        <strain evidence="10 11">EEAB3T1</strain>
    </source>
</reference>
<dbReference type="AlphaFoldDB" id="A0A3A1YGW3"/>
<dbReference type="PANTHER" id="PTHR30588">
    <property type="entry name" value="BRANCHED-CHAIN AMINO ACID TRANSPORT SYSTEM 2 CARRIER PROTEIN"/>
    <property type="match status" value="1"/>
</dbReference>
<evidence type="ECO:0000256" key="2">
    <source>
        <dbReference type="ARBA" id="ARBA00008540"/>
    </source>
</evidence>
<sequence>MKRIIFSGLMLMSFFFGAGNLIYPPLAGLNAGSEFLSASSGFTLTAVVIPFLTILAVALSGDSALSLAGRVGKVYGLIFTVIIILSIGPLFGIPRVANVSLDIGIKPLLDASNSQGSISPAGLFYILIFFFISFILSLYGDKLVDTIGKYLSPALVIFTLALVVVYAFTDNVKEVGEVGKEYVSGAFFKGAIDGYGTLDAIAAVAFAGLIVNALRPSPDTPKSVVFSGVIKAGFIACALLAVIYFGLAYVGNVSANSGKTTGADILVYVSQQSFGAAGQLVFAIIVFLACLTTAVGLLKTLSTYSRNLFGLLTERQWLILYTVFSAVLSVRGLDSVLKTSVPMIYLTYPITIVLVIVTLFNKWTKDRAWIYFWTALLVTPVAFADAFRIFSDNYFGRSIDLIGAVRDYIPLANTDFSWVTPFIVAVVIGALFPKKSVNNLLLGDKDAELRRKKQRAEEEFEEVLP</sequence>
<comment type="similarity">
    <text evidence="2 9">Belongs to the branched chain amino acid transporter family.</text>
</comment>
<feature type="transmembrane region" description="Helical" evidence="9">
    <location>
        <begin position="74"/>
        <end position="97"/>
    </location>
</feature>
<dbReference type="RefSeq" id="WP_119534410.1">
    <property type="nucleotide sequence ID" value="NZ_NRJF01000060.1"/>
</dbReference>
<organism evidence="10 11">
    <name type="scientific">Psittacicella gerlachiana</name>
    <dbReference type="NCBI Taxonomy" id="2028574"/>
    <lineage>
        <taxon>Bacteria</taxon>
        <taxon>Pseudomonadati</taxon>
        <taxon>Pseudomonadota</taxon>
        <taxon>Gammaproteobacteria</taxon>
        <taxon>Pasteurellales</taxon>
        <taxon>Psittacicellaceae</taxon>
        <taxon>Psittacicella</taxon>
    </lineage>
</organism>
<dbReference type="OrthoDB" id="9783920at2"/>
<evidence type="ECO:0000256" key="4">
    <source>
        <dbReference type="ARBA" id="ARBA00022475"/>
    </source>
</evidence>
<keyword evidence="5 9" id="KW-0812">Transmembrane</keyword>
<keyword evidence="8 9" id="KW-0472">Membrane</keyword>
<feature type="transmembrane region" description="Helical" evidence="9">
    <location>
        <begin position="318"/>
        <end position="337"/>
    </location>
</feature>
<feature type="transmembrane region" description="Helical" evidence="9">
    <location>
        <begin position="41"/>
        <end position="62"/>
    </location>
</feature>
<feature type="transmembrane region" description="Helical" evidence="9">
    <location>
        <begin position="226"/>
        <end position="250"/>
    </location>
</feature>
<evidence type="ECO:0000256" key="1">
    <source>
        <dbReference type="ARBA" id="ARBA00004651"/>
    </source>
</evidence>
<evidence type="ECO:0000256" key="7">
    <source>
        <dbReference type="ARBA" id="ARBA00022989"/>
    </source>
</evidence>
<evidence type="ECO:0000256" key="9">
    <source>
        <dbReference type="RuleBase" id="RU362122"/>
    </source>
</evidence>
<proteinExistence type="inferred from homology"/>
<feature type="transmembrane region" description="Helical" evidence="9">
    <location>
        <begin position="343"/>
        <end position="361"/>
    </location>
</feature>
<dbReference type="Proteomes" id="UP000265964">
    <property type="component" value="Unassembled WGS sequence"/>
</dbReference>
<keyword evidence="7 9" id="KW-1133">Transmembrane helix</keyword>
<keyword evidence="6 9" id="KW-0029">Amino-acid transport</keyword>
<dbReference type="Pfam" id="PF05525">
    <property type="entry name" value="Branch_AA_trans"/>
    <property type="match status" value="1"/>
</dbReference>
<dbReference type="GO" id="GO:0015188">
    <property type="term" value="F:L-isoleucine transmembrane transporter activity"/>
    <property type="evidence" value="ECO:0007669"/>
    <property type="project" value="TreeGrafter"/>
</dbReference>
<gene>
    <name evidence="10" type="primary">brnQ</name>
    <name evidence="10" type="ORF">CKF59_02505</name>
</gene>
<keyword evidence="3 9" id="KW-0813">Transport</keyword>
<feature type="transmembrane region" description="Helical" evidence="9">
    <location>
        <begin position="150"/>
        <end position="169"/>
    </location>
</feature>
<dbReference type="GO" id="GO:0015818">
    <property type="term" value="P:isoleucine transport"/>
    <property type="evidence" value="ECO:0007669"/>
    <property type="project" value="TreeGrafter"/>
</dbReference>
<evidence type="ECO:0000313" key="10">
    <source>
        <dbReference type="EMBL" id="RIY36696.1"/>
    </source>
</evidence>
<dbReference type="NCBIfam" id="TIGR00796">
    <property type="entry name" value="livcs"/>
    <property type="match status" value="1"/>
</dbReference>
<dbReference type="GO" id="GO:0015820">
    <property type="term" value="P:L-leucine transport"/>
    <property type="evidence" value="ECO:0007669"/>
    <property type="project" value="TreeGrafter"/>
</dbReference>
<accession>A0A3A1YGW3</accession>
<feature type="transmembrane region" description="Helical" evidence="9">
    <location>
        <begin position="194"/>
        <end position="214"/>
    </location>
</feature>